<dbReference type="PANTHER" id="PTHR46354:SF13">
    <property type="entry name" value="PROTEIN DOG1-LIKE 4"/>
    <property type="match status" value="1"/>
</dbReference>
<comment type="caution">
    <text evidence="2">The sequence shown here is derived from an EMBL/GenBank/DDBJ whole genome shotgun (WGS) entry which is preliminary data.</text>
</comment>
<dbReference type="GO" id="GO:0006351">
    <property type="term" value="P:DNA-templated transcription"/>
    <property type="evidence" value="ECO:0007669"/>
    <property type="project" value="InterPro"/>
</dbReference>
<organism evidence="2 3">
    <name type="scientific">Carya illinoinensis</name>
    <name type="common">Pecan</name>
    <dbReference type="NCBI Taxonomy" id="32201"/>
    <lineage>
        <taxon>Eukaryota</taxon>
        <taxon>Viridiplantae</taxon>
        <taxon>Streptophyta</taxon>
        <taxon>Embryophyta</taxon>
        <taxon>Tracheophyta</taxon>
        <taxon>Spermatophyta</taxon>
        <taxon>Magnoliopsida</taxon>
        <taxon>eudicotyledons</taxon>
        <taxon>Gunneridae</taxon>
        <taxon>Pentapetalae</taxon>
        <taxon>rosids</taxon>
        <taxon>fabids</taxon>
        <taxon>Fagales</taxon>
        <taxon>Juglandaceae</taxon>
        <taxon>Carya</taxon>
    </lineage>
</organism>
<dbReference type="PANTHER" id="PTHR46354">
    <property type="entry name" value="DOG1 DOMAIN-CONTAINING PROTEIN"/>
    <property type="match status" value="1"/>
</dbReference>
<dbReference type="AlphaFoldDB" id="A0A8T1P8A1"/>
<gene>
    <name evidence="2" type="ORF">CIPAW_10G157300</name>
</gene>
<dbReference type="InterPro" id="IPR025422">
    <property type="entry name" value="TGA_domain"/>
</dbReference>
<dbReference type="EMBL" id="CM031818">
    <property type="protein sequence ID" value="KAG6640219.1"/>
    <property type="molecule type" value="Genomic_DNA"/>
</dbReference>
<reference evidence="2" key="1">
    <citation type="submission" date="2020-12" db="EMBL/GenBank/DDBJ databases">
        <title>WGS assembly of Carya illinoinensis cv. Pawnee.</title>
        <authorList>
            <person name="Platts A."/>
            <person name="Shu S."/>
            <person name="Wright S."/>
            <person name="Barry K."/>
            <person name="Edger P."/>
            <person name="Pires J.C."/>
            <person name="Schmutz J."/>
        </authorList>
    </citation>
    <scope>NUCLEOTIDE SEQUENCE</scope>
    <source>
        <tissue evidence="2">Leaf</tissue>
    </source>
</reference>
<evidence type="ECO:0000259" key="1">
    <source>
        <dbReference type="PROSITE" id="PS51806"/>
    </source>
</evidence>
<dbReference type="PROSITE" id="PS51806">
    <property type="entry name" value="DOG1"/>
    <property type="match status" value="1"/>
</dbReference>
<dbReference type="Pfam" id="PF14144">
    <property type="entry name" value="DOG1"/>
    <property type="match status" value="1"/>
</dbReference>
<evidence type="ECO:0000313" key="3">
    <source>
        <dbReference type="Proteomes" id="UP000811609"/>
    </source>
</evidence>
<protein>
    <recommendedName>
        <fullName evidence="1">DOG1 domain-containing protein</fullName>
    </recommendedName>
</protein>
<name>A0A8T1P8A1_CARIL</name>
<dbReference type="InterPro" id="IPR051886">
    <property type="entry name" value="Seed_Dev/Stress_Resp_Reg"/>
</dbReference>
<sequence length="230" mass="26293">MRSGSRTGTASFEAFLEGWLVRQQHYLDELLSARQHCHEIRDEDLKDLVCRILAHYQEYYEEKSIIAQRDVFLVFSPTWFTSFERTFLWIAGFKPGLAFRLISNSVDDLSEDQHQRMNRLMEKTKVEERALNHELAKIQESVAAPPLLEILGRGGRSINGEISEEDNVFAAWRSALESAVANADALRTNTAVKVVEILSPAQSVRFLAAVSELQLRIRSWGLQREAEAQE</sequence>
<dbReference type="GO" id="GO:0043565">
    <property type="term" value="F:sequence-specific DNA binding"/>
    <property type="evidence" value="ECO:0007669"/>
    <property type="project" value="InterPro"/>
</dbReference>
<proteinExistence type="predicted"/>
<evidence type="ECO:0000313" key="2">
    <source>
        <dbReference type="EMBL" id="KAG6640219.1"/>
    </source>
</evidence>
<feature type="domain" description="DOG1" evidence="1">
    <location>
        <begin position="9"/>
        <end position="227"/>
    </location>
</feature>
<accession>A0A8T1P8A1</accession>
<keyword evidence="3" id="KW-1185">Reference proteome</keyword>
<dbReference type="Proteomes" id="UP000811609">
    <property type="component" value="Chromosome 10"/>
</dbReference>